<accession>A0A833QVW4</accession>
<dbReference type="PANTHER" id="PTHR15710">
    <property type="entry name" value="E3 UBIQUITIN-PROTEIN LIGASE PRAJA"/>
    <property type="match status" value="1"/>
</dbReference>
<keyword evidence="1" id="KW-0479">Metal-binding</keyword>
<keyword evidence="7" id="KW-1185">Reference proteome</keyword>
<keyword evidence="2 4" id="KW-0863">Zinc-finger</keyword>
<dbReference type="InterPro" id="IPR013083">
    <property type="entry name" value="Znf_RING/FYVE/PHD"/>
</dbReference>
<dbReference type="PANTHER" id="PTHR15710:SF217">
    <property type="entry name" value="E3 UBIQUITIN-PROTEIN LIGASE RDUF2"/>
    <property type="match status" value="1"/>
</dbReference>
<dbReference type="GO" id="GO:0061630">
    <property type="term" value="F:ubiquitin protein ligase activity"/>
    <property type="evidence" value="ECO:0007669"/>
    <property type="project" value="TreeGrafter"/>
</dbReference>
<dbReference type="AlphaFoldDB" id="A0A833QVW4"/>
<reference evidence="6" key="1">
    <citation type="submission" date="2020-01" db="EMBL/GenBank/DDBJ databases">
        <title>Genome sequence of Kobresia littledalei, the first chromosome-level genome in the family Cyperaceae.</title>
        <authorList>
            <person name="Qu G."/>
        </authorList>
    </citation>
    <scope>NUCLEOTIDE SEQUENCE</scope>
    <source>
        <strain evidence="6">C.B.Clarke</strain>
        <tissue evidence="6">Leaf</tissue>
    </source>
</reference>
<dbReference type="Gene3D" id="3.30.40.10">
    <property type="entry name" value="Zinc/RING finger domain, C3HC4 (zinc finger)"/>
    <property type="match status" value="1"/>
</dbReference>
<dbReference type="InterPro" id="IPR001841">
    <property type="entry name" value="Znf_RING"/>
</dbReference>
<gene>
    <name evidence="6" type="ORF">FCM35_KLT09068</name>
</gene>
<evidence type="ECO:0000313" key="6">
    <source>
        <dbReference type="EMBL" id="KAF3325988.1"/>
    </source>
</evidence>
<dbReference type="SUPFAM" id="SSF57850">
    <property type="entry name" value="RING/U-box"/>
    <property type="match status" value="1"/>
</dbReference>
<evidence type="ECO:0000256" key="3">
    <source>
        <dbReference type="ARBA" id="ARBA00022833"/>
    </source>
</evidence>
<evidence type="ECO:0000256" key="1">
    <source>
        <dbReference type="ARBA" id="ARBA00022723"/>
    </source>
</evidence>
<dbReference type="SMART" id="SM00184">
    <property type="entry name" value="RING"/>
    <property type="match status" value="1"/>
</dbReference>
<dbReference type="GO" id="GO:0016567">
    <property type="term" value="P:protein ubiquitination"/>
    <property type="evidence" value="ECO:0007669"/>
    <property type="project" value="TreeGrafter"/>
</dbReference>
<feature type="domain" description="RING-type" evidence="5">
    <location>
        <begin position="93"/>
        <end position="134"/>
    </location>
</feature>
<dbReference type="Pfam" id="PF13639">
    <property type="entry name" value="zf-RING_2"/>
    <property type="match status" value="1"/>
</dbReference>
<evidence type="ECO:0000256" key="2">
    <source>
        <dbReference type="ARBA" id="ARBA00022771"/>
    </source>
</evidence>
<evidence type="ECO:0000259" key="5">
    <source>
        <dbReference type="PROSITE" id="PS50089"/>
    </source>
</evidence>
<protein>
    <submittedName>
        <fullName evidence="6">E3 ubiquitin-protein ligase RING1-like protein</fullName>
    </submittedName>
</protein>
<dbReference type="GO" id="GO:0008270">
    <property type="term" value="F:zinc ion binding"/>
    <property type="evidence" value="ECO:0007669"/>
    <property type="project" value="UniProtKB-KW"/>
</dbReference>
<dbReference type="GO" id="GO:0005737">
    <property type="term" value="C:cytoplasm"/>
    <property type="evidence" value="ECO:0007669"/>
    <property type="project" value="TreeGrafter"/>
</dbReference>
<evidence type="ECO:0000313" key="7">
    <source>
        <dbReference type="Proteomes" id="UP000623129"/>
    </source>
</evidence>
<proteinExistence type="predicted"/>
<dbReference type="OrthoDB" id="21204at2759"/>
<comment type="caution">
    <text evidence="6">The sequence shown here is derived from an EMBL/GenBank/DDBJ whole genome shotgun (WGS) entry which is preliminary data.</text>
</comment>
<dbReference type="CDD" id="cd16454">
    <property type="entry name" value="RING-H2_PA-TM-RING"/>
    <property type="match status" value="1"/>
</dbReference>
<dbReference type="EMBL" id="SWLB01000019">
    <property type="protein sequence ID" value="KAF3325988.1"/>
    <property type="molecule type" value="Genomic_DNA"/>
</dbReference>
<dbReference type="Proteomes" id="UP000623129">
    <property type="component" value="Unassembled WGS sequence"/>
</dbReference>
<dbReference type="PROSITE" id="PS50089">
    <property type="entry name" value="ZF_RING_2"/>
    <property type="match status" value="1"/>
</dbReference>
<evidence type="ECO:0000256" key="4">
    <source>
        <dbReference type="PROSITE-ProRule" id="PRU00175"/>
    </source>
</evidence>
<sequence length="150" mass="16837">MASNYTYGIDEESDRITARLMLLSALGRNPYAAINYEDEEVFDIPDWAPSRSAPAPVFSEDSCRTRPAARSAVAGLHSTIRSEGDPRRNQAPCAVCKEEIKIGERLTVLPCTHCYHEDCIIPWLKVRNTCPLCRYELPSDDDPGCEKCRD</sequence>
<organism evidence="6 7">
    <name type="scientific">Carex littledalei</name>
    <dbReference type="NCBI Taxonomy" id="544730"/>
    <lineage>
        <taxon>Eukaryota</taxon>
        <taxon>Viridiplantae</taxon>
        <taxon>Streptophyta</taxon>
        <taxon>Embryophyta</taxon>
        <taxon>Tracheophyta</taxon>
        <taxon>Spermatophyta</taxon>
        <taxon>Magnoliopsida</taxon>
        <taxon>Liliopsida</taxon>
        <taxon>Poales</taxon>
        <taxon>Cyperaceae</taxon>
        <taxon>Cyperoideae</taxon>
        <taxon>Cariceae</taxon>
        <taxon>Carex</taxon>
        <taxon>Carex subgen. Euthyceras</taxon>
    </lineage>
</organism>
<keyword evidence="3" id="KW-0862">Zinc</keyword>
<name>A0A833QVW4_9POAL</name>